<dbReference type="InterPro" id="IPR053779">
    <property type="entry name" value="GlpR"/>
</dbReference>
<keyword evidence="2" id="KW-0812">Transmembrane</keyword>
<evidence type="ECO:0000256" key="2">
    <source>
        <dbReference type="SAM" id="Phobius"/>
    </source>
</evidence>
<feature type="compositionally biased region" description="Basic and acidic residues" evidence="1">
    <location>
        <begin position="368"/>
        <end position="380"/>
    </location>
</feature>
<feature type="transmembrane region" description="Helical" evidence="2">
    <location>
        <begin position="160"/>
        <end position="177"/>
    </location>
</feature>
<feature type="compositionally biased region" description="Acidic residues" evidence="1">
    <location>
        <begin position="355"/>
        <end position="365"/>
    </location>
</feature>
<feature type="compositionally biased region" description="Basic and acidic residues" evidence="1">
    <location>
        <begin position="114"/>
        <end position="131"/>
    </location>
</feature>
<name>A0A848DD42_9PSEU</name>
<keyword evidence="4" id="KW-1185">Reference proteome</keyword>
<feature type="transmembrane region" description="Helical" evidence="2">
    <location>
        <begin position="183"/>
        <end position="200"/>
    </location>
</feature>
<keyword evidence="2" id="KW-0472">Membrane</keyword>
<dbReference type="RefSeq" id="WP_169410007.1">
    <property type="nucleotide sequence ID" value="NZ_JAAXKZ010000005.1"/>
</dbReference>
<dbReference type="NCBIfam" id="NF045516">
    <property type="entry name" value="GlpR"/>
    <property type="match status" value="1"/>
</dbReference>
<proteinExistence type="predicted"/>
<evidence type="ECO:0000256" key="1">
    <source>
        <dbReference type="SAM" id="MobiDB-lite"/>
    </source>
</evidence>
<feature type="region of interest" description="Disordered" evidence="1">
    <location>
        <begin position="42"/>
        <end position="138"/>
    </location>
</feature>
<protein>
    <submittedName>
        <fullName evidence="3">Uncharacterized protein</fullName>
    </submittedName>
</protein>
<evidence type="ECO:0000313" key="4">
    <source>
        <dbReference type="Proteomes" id="UP000586918"/>
    </source>
</evidence>
<sequence>MPSSLIFAGLVVLWLLILVPAVARRQQEVARLSPAALSGRVLERPHQRRRTQEVDQVDQAQEPRPVATQPDRTEQTARVPAARTGETRAVDAQVPSGARSGPEPIDARPPGPEADDRPPVEDDERRWERPPARYRPGRGGFDPEAAALAARARYAVRQRIVLALLALAGVSAIVAGLALPALWWLHLLIDLALVGYLVYLRRQVRLEEAIRARRAARMAGTRRPPAADDPELDEWARRGREAGRACPADAEDFDDVGEDLPEDLRDDLEVEAAGDRGGIDGDLDEDVDDVAWTEDVDDDPERVRGTGEPVGVLSARPRTVTPRDGDGDAAEPEATLPRLAPAPPPPLPAGTTLVEVDEEDVELSELDSPGRPDYRRAAGE</sequence>
<gene>
    <name evidence="3" type="ORF">HF519_02725</name>
</gene>
<feature type="transmembrane region" description="Helical" evidence="2">
    <location>
        <begin position="6"/>
        <end position="23"/>
    </location>
</feature>
<feature type="region of interest" description="Disordered" evidence="1">
    <location>
        <begin position="291"/>
        <end position="380"/>
    </location>
</feature>
<accession>A0A848DD42</accession>
<dbReference type="EMBL" id="JAAXKZ010000005">
    <property type="protein sequence ID" value="NMH90514.1"/>
    <property type="molecule type" value="Genomic_DNA"/>
</dbReference>
<comment type="caution">
    <text evidence="3">The sequence shown here is derived from an EMBL/GenBank/DDBJ whole genome shotgun (WGS) entry which is preliminary data.</text>
</comment>
<keyword evidence="2" id="KW-1133">Transmembrane helix</keyword>
<feature type="compositionally biased region" description="Acidic residues" evidence="1">
    <location>
        <begin position="291"/>
        <end position="300"/>
    </location>
</feature>
<feature type="region of interest" description="Disordered" evidence="1">
    <location>
        <begin position="239"/>
        <end position="260"/>
    </location>
</feature>
<organism evidence="3 4">
    <name type="scientific">Pseudonocardia bannensis</name>
    <dbReference type="NCBI Taxonomy" id="630973"/>
    <lineage>
        <taxon>Bacteria</taxon>
        <taxon>Bacillati</taxon>
        <taxon>Actinomycetota</taxon>
        <taxon>Actinomycetes</taxon>
        <taxon>Pseudonocardiales</taxon>
        <taxon>Pseudonocardiaceae</taxon>
        <taxon>Pseudonocardia</taxon>
    </lineage>
</organism>
<feature type="compositionally biased region" description="Acidic residues" evidence="1">
    <location>
        <begin position="249"/>
        <end position="260"/>
    </location>
</feature>
<dbReference type="Proteomes" id="UP000586918">
    <property type="component" value="Unassembled WGS sequence"/>
</dbReference>
<dbReference type="AlphaFoldDB" id="A0A848DD42"/>
<reference evidence="3 4" key="1">
    <citation type="submission" date="2020-04" db="EMBL/GenBank/DDBJ databases">
        <authorList>
            <person name="Klaysubun C."/>
            <person name="Duangmal K."/>
            <person name="Lipun K."/>
        </authorList>
    </citation>
    <scope>NUCLEOTIDE SEQUENCE [LARGE SCALE GENOMIC DNA]</scope>
    <source>
        <strain evidence="3 4">DSM 45300</strain>
    </source>
</reference>
<feature type="compositionally biased region" description="Basic and acidic residues" evidence="1">
    <location>
        <begin position="42"/>
        <end position="53"/>
    </location>
</feature>
<evidence type="ECO:0000313" key="3">
    <source>
        <dbReference type="EMBL" id="NMH90514.1"/>
    </source>
</evidence>